<accession>A0A6B0QTP2</accession>
<proteinExistence type="predicted"/>
<evidence type="ECO:0000313" key="1">
    <source>
        <dbReference type="EMBL" id="MXQ79776.1"/>
    </source>
</evidence>
<dbReference type="EMBL" id="VBQZ03000002">
    <property type="protein sequence ID" value="MXQ79776.1"/>
    <property type="molecule type" value="Genomic_DNA"/>
</dbReference>
<sequence length="103" mass="11266">MSPEEPLRKERKKVTCQPGKRMAQPRSWYVQLTAVVRFVRCGPCAQGRERDAAGAKVQSAGPAGACSRSCSERNSLYGEQPGDVRCDSKPGSLMLLILVPFKV</sequence>
<protein>
    <submittedName>
        <fullName evidence="1">Uncharacterized protein</fullName>
    </submittedName>
</protein>
<evidence type="ECO:0000313" key="2">
    <source>
        <dbReference type="Proteomes" id="UP000322234"/>
    </source>
</evidence>
<name>A0A6B0QTP2_9CETA</name>
<dbReference type="AlphaFoldDB" id="A0A6B0QTP2"/>
<gene>
    <name evidence="1" type="ORF">E5288_WYG006860</name>
</gene>
<comment type="caution">
    <text evidence="1">The sequence shown here is derived from an EMBL/GenBank/DDBJ whole genome shotgun (WGS) entry which is preliminary data.</text>
</comment>
<dbReference type="Proteomes" id="UP000322234">
    <property type="component" value="Unassembled WGS sequence"/>
</dbReference>
<organism evidence="1 2">
    <name type="scientific">Bos mutus</name>
    <name type="common">wild yak</name>
    <dbReference type="NCBI Taxonomy" id="72004"/>
    <lineage>
        <taxon>Eukaryota</taxon>
        <taxon>Metazoa</taxon>
        <taxon>Chordata</taxon>
        <taxon>Craniata</taxon>
        <taxon>Vertebrata</taxon>
        <taxon>Euteleostomi</taxon>
        <taxon>Mammalia</taxon>
        <taxon>Eutheria</taxon>
        <taxon>Laurasiatheria</taxon>
        <taxon>Artiodactyla</taxon>
        <taxon>Ruminantia</taxon>
        <taxon>Pecora</taxon>
        <taxon>Bovidae</taxon>
        <taxon>Bovinae</taxon>
        <taxon>Bos</taxon>
    </lineage>
</organism>
<reference evidence="1" key="1">
    <citation type="submission" date="2019-10" db="EMBL/GenBank/DDBJ databases">
        <title>The sequence and de novo assembly of the wild yak genome.</title>
        <authorList>
            <person name="Liu Y."/>
        </authorList>
    </citation>
    <scope>NUCLEOTIDE SEQUENCE [LARGE SCALE GENOMIC DNA]</scope>
    <source>
        <strain evidence="1">WY2019</strain>
    </source>
</reference>
<keyword evidence="2" id="KW-1185">Reference proteome</keyword>